<feature type="region of interest" description="Disordered" evidence="7">
    <location>
        <begin position="101"/>
        <end position="129"/>
    </location>
</feature>
<evidence type="ECO:0000256" key="2">
    <source>
        <dbReference type="ARBA" id="ARBA00022737"/>
    </source>
</evidence>
<name>A0A3N4JAB9_9PEZI</name>
<evidence type="ECO:0000313" key="8">
    <source>
        <dbReference type="EMBL" id="RPA95223.1"/>
    </source>
</evidence>
<dbReference type="InterPro" id="IPR015943">
    <property type="entry name" value="WD40/YVTN_repeat-like_dom_sf"/>
</dbReference>
<evidence type="ECO:0000313" key="9">
    <source>
        <dbReference type="Proteomes" id="UP000276215"/>
    </source>
</evidence>
<dbReference type="SUPFAM" id="SSF50978">
    <property type="entry name" value="WD40 repeat-like"/>
    <property type="match status" value="1"/>
</dbReference>
<accession>A0A3N4JAB9</accession>
<dbReference type="STRING" id="1336337.A0A3N4JAB9"/>
<organism evidence="8 9">
    <name type="scientific">Choiromyces venosus 120613-1</name>
    <dbReference type="NCBI Taxonomy" id="1336337"/>
    <lineage>
        <taxon>Eukaryota</taxon>
        <taxon>Fungi</taxon>
        <taxon>Dikarya</taxon>
        <taxon>Ascomycota</taxon>
        <taxon>Pezizomycotina</taxon>
        <taxon>Pezizomycetes</taxon>
        <taxon>Pezizales</taxon>
        <taxon>Tuberaceae</taxon>
        <taxon>Choiromyces</taxon>
    </lineage>
</organism>
<evidence type="ECO:0000256" key="6">
    <source>
        <dbReference type="ARBA" id="ARBA00040563"/>
    </source>
</evidence>
<dbReference type="InterPro" id="IPR001680">
    <property type="entry name" value="WD40_rpt"/>
</dbReference>
<evidence type="ECO:0000256" key="5">
    <source>
        <dbReference type="ARBA" id="ARBA00038749"/>
    </source>
</evidence>
<keyword evidence="9" id="KW-1185">Reference proteome</keyword>
<comment type="subunit">
    <text evidence="5">Component of the ASTRA chromatin remodeling machinery complex.</text>
</comment>
<dbReference type="PROSITE" id="PS00678">
    <property type="entry name" value="WD_REPEATS_1"/>
    <property type="match status" value="1"/>
</dbReference>
<protein>
    <recommendedName>
        <fullName evidence="6">ASTRA-associated protein 1</fullName>
    </recommendedName>
</protein>
<gene>
    <name evidence="8" type="ORF">L873DRAFT_1813159</name>
</gene>
<dbReference type="InterPro" id="IPR036322">
    <property type="entry name" value="WD40_repeat_dom_sf"/>
</dbReference>
<evidence type="ECO:0000256" key="1">
    <source>
        <dbReference type="ARBA" id="ARBA00022574"/>
    </source>
</evidence>
<sequence>MRLPDGVRVCAGIRHEGVKTGMAMALSLFYSGGNLVLVAGYESGHAVVYKWDSKDTWKVVYTHKPHSQPILSLSVSPTPDTNPYFITSSADSILAKHPLPILTPTATPPTPHTQPNDPVKVTDTKHHGQQSVSIRSDGRIFATAGWDSRIRVYSVKTLKELAVLKWHREGCYAVAFGEVLDGASGAGEGDGEGGVVLTVEKRREKKVKETHWLVGGAKDGKVSLWEIY</sequence>
<evidence type="ECO:0000256" key="7">
    <source>
        <dbReference type="SAM" id="MobiDB-lite"/>
    </source>
</evidence>
<dbReference type="Pfam" id="PF00400">
    <property type="entry name" value="WD40"/>
    <property type="match status" value="2"/>
</dbReference>
<dbReference type="Proteomes" id="UP000276215">
    <property type="component" value="Unassembled WGS sequence"/>
</dbReference>
<proteinExistence type="inferred from homology"/>
<dbReference type="InterPro" id="IPR019775">
    <property type="entry name" value="WD40_repeat_CS"/>
</dbReference>
<keyword evidence="1" id="KW-0853">WD repeat</keyword>
<dbReference type="Gene3D" id="2.130.10.10">
    <property type="entry name" value="YVTN repeat-like/Quinoprotein amine dehydrogenase"/>
    <property type="match status" value="1"/>
</dbReference>
<reference evidence="8 9" key="1">
    <citation type="journal article" date="2018" name="Nat. Ecol. Evol.">
        <title>Pezizomycetes genomes reveal the molecular basis of ectomycorrhizal truffle lifestyle.</title>
        <authorList>
            <person name="Murat C."/>
            <person name="Payen T."/>
            <person name="Noel B."/>
            <person name="Kuo A."/>
            <person name="Morin E."/>
            <person name="Chen J."/>
            <person name="Kohler A."/>
            <person name="Krizsan K."/>
            <person name="Balestrini R."/>
            <person name="Da Silva C."/>
            <person name="Montanini B."/>
            <person name="Hainaut M."/>
            <person name="Levati E."/>
            <person name="Barry K.W."/>
            <person name="Belfiori B."/>
            <person name="Cichocki N."/>
            <person name="Clum A."/>
            <person name="Dockter R.B."/>
            <person name="Fauchery L."/>
            <person name="Guy J."/>
            <person name="Iotti M."/>
            <person name="Le Tacon F."/>
            <person name="Lindquist E.A."/>
            <person name="Lipzen A."/>
            <person name="Malagnac F."/>
            <person name="Mello A."/>
            <person name="Molinier V."/>
            <person name="Miyauchi S."/>
            <person name="Poulain J."/>
            <person name="Riccioni C."/>
            <person name="Rubini A."/>
            <person name="Sitrit Y."/>
            <person name="Splivallo R."/>
            <person name="Traeger S."/>
            <person name="Wang M."/>
            <person name="Zifcakova L."/>
            <person name="Wipf D."/>
            <person name="Zambonelli A."/>
            <person name="Paolocci F."/>
            <person name="Nowrousian M."/>
            <person name="Ottonello S."/>
            <person name="Baldrian P."/>
            <person name="Spatafora J.W."/>
            <person name="Henrissat B."/>
            <person name="Nagy L.G."/>
            <person name="Aury J.M."/>
            <person name="Wincker P."/>
            <person name="Grigoriev I.V."/>
            <person name="Bonfante P."/>
            <person name="Martin F.M."/>
        </authorList>
    </citation>
    <scope>NUCLEOTIDE SEQUENCE [LARGE SCALE GENOMIC DNA]</scope>
    <source>
        <strain evidence="8 9">120613-1</strain>
    </source>
</reference>
<dbReference type="SMART" id="SM00320">
    <property type="entry name" value="WD40"/>
    <property type="match status" value="3"/>
</dbReference>
<comment type="similarity">
    <text evidence="4">Belongs to the WD repeat ASA1 family.</text>
</comment>
<evidence type="ECO:0000256" key="3">
    <source>
        <dbReference type="ARBA" id="ARBA00037338"/>
    </source>
</evidence>
<comment type="function">
    <text evidence="3">Component of the ASTRA complex involved in chromatin remodeling.</text>
</comment>
<dbReference type="PANTHER" id="PTHR19854">
    <property type="entry name" value="TRANSDUCIN BETA-LIKE 3"/>
    <property type="match status" value="1"/>
</dbReference>
<keyword evidence="2" id="KW-0677">Repeat</keyword>
<evidence type="ECO:0000256" key="4">
    <source>
        <dbReference type="ARBA" id="ARBA00037931"/>
    </source>
</evidence>
<dbReference type="AlphaFoldDB" id="A0A3N4JAB9"/>
<dbReference type="EMBL" id="ML120428">
    <property type="protein sequence ID" value="RPA95223.1"/>
    <property type="molecule type" value="Genomic_DNA"/>
</dbReference>
<dbReference type="OrthoDB" id="7668193at2759"/>
<dbReference type="PANTHER" id="PTHR19854:SF1">
    <property type="entry name" value="GUANINE NUCLEOTIDE-BINDING PROTEIN SUBUNIT BETA-LIKE PROTEIN 1"/>
    <property type="match status" value="1"/>
</dbReference>